<sequence length="385" mass="44917">MTNTFMIHAIERIFEGKFSLASNIQLLWKGNESFQTIFDTIRTAEKLICLEFYIFRNDETGTELAKLLKQKSIEGIKVYLLYDHFGSFGTSRKFWKDMEDAGIKIRASRPFKWTSPFNYVRRDHRKLIIVDNKKAFTGGLNIANEYSGFHLRSKGKVWRDTGIMLEGPIVNELFDAFRKWWYIWGGDPIEVSDLKIQNSNLKDGIPAIPIFVSSAKGRRRMRRLLYYSINHAQKSISLTTAYFTPSKRMVETLENAVNRGVKVRLIVPGISDVPAASYAGRAFFTRLLKAGIEIYYYIGEILHAKTYIFDNCWSIIGSTNLDFQSLRYNDEGNVGILDTDFTMKMNMIFEDDLKNSVKINLDEWNKRPLKEKLKEYFFSFFRRRL</sequence>
<dbReference type="GO" id="GO:0032049">
    <property type="term" value="P:cardiolipin biosynthetic process"/>
    <property type="evidence" value="ECO:0007669"/>
    <property type="project" value="UniProtKB-ARBA"/>
</dbReference>
<dbReference type="AlphaFoldDB" id="A0A7G1H5E6"/>
<protein>
    <submittedName>
        <fullName evidence="2">Cardiolipin synthase B</fullName>
    </submittedName>
</protein>
<name>A0A7G1H5E6_9BACT</name>
<dbReference type="Gene3D" id="3.30.870.10">
    <property type="entry name" value="Endonuclease Chain A"/>
    <property type="match status" value="2"/>
</dbReference>
<organism evidence="2 3">
    <name type="scientific">Dissulfurispira thermophila</name>
    <dbReference type="NCBI Taxonomy" id="2715679"/>
    <lineage>
        <taxon>Bacteria</taxon>
        <taxon>Pseudomonadati</taxon>
        <taxon>Nitrospirota</taxon>
        <taxon>Thermodesulfovibrionia</taxon>
        <taxon>Thermodesulfovibrionales</taxon>
        <taxon>Dissulfurispiraceae</taxon>
        <taxon>Dissulfurispira</taxon>
    </lineage>
</organism>
<dbReference type="KEGG" id="dtp:JZK55_18690"/>
<reference evidence="2 3" key="1">
    <citation type="submission" date="2020-03" db="EMBL/GenBank/DDBJ databases">
        <title>Complete genome sequences of two sulfur-disproportionating bacterial strains T55J and Mzg5.</title>
        <authorList>
            <person name="Umezawa K."/>
            <person name="Kojima H."/>
            <person name="Kato Y."/>
            <person name="Fukui M."/>
        </authorList>
    </citation>
    <scope>NUCLEOTIDE SEQUENCE [LARGE SCALE GENOMIC DNA]</scope>
    <source>
        <strain evidence="2 3">T55J</strain>
    </source>
</reference>
<dbReference type="EMBL" id="AP022873">
    <property type="protein sequence ID" value="BCB96947.1"/>
    <property type="molecule type" value="Genomic_DNA"/>
</dbReference>
<dbReference type="CDD" id="cd09159">
    <property type="entry name" value="PLDc_ybhO_like_2"/>
    <property type="match status" value="1"/>
</dbReference>
<evidence type="ECO:0000313" key="2">
    <source>
        <dbReference type="EMBL" id="BCB96947.1"/>
    </source>
</evidence>
<dbReference type="InterPro" id="IPR001736">
    <property type="entry name" value="PLipase_D/transphosphatidylase"/>
</dbReference>
<dbReference type="PANTHER" id="PTHR21248:SF22">
    <property type="entry name" value="PHOSPHOLIPASE D"/>
    <property type="match status" value="1"/>
</dbReference>
<evidence type="ECO:0000313" key="3">
    <source>
        <dbReference type="Proteomes" id="UP000516360"/>
    </source>
</evidence>
<dbReference type="CDD" id="cd09110">
    <property type="entry name" value="PLDc_CLS_1"/>
    <property type="match status" value="1"/>
</dbReference>
<dbReference type="Pfam" id="PF13091">
    <property type="entry name" value="PLDc_2"/>
    <property type="match status" value="2"/>
</dbReference>
<feature type="domain" description="PLD phosphodiesterase" evidence="1">
    <location>
        <begin position="119"/>
        <end position="146"/>
    </location>
</feature>
<gene>
    <name evidence="2" type="ORF">JZK55_18690</name>
</gene>
<keyword evidence="3" id="KW-1185">Reference proteome</keyword>
<feature type="domain" description="PLD phosphodiesterase" evidence="1">
    <location>
        <begin position="298"/>
        <end position="325"/>
    </location>
</feature>
<proteinExistence type="predicted"/>
<dbReference type="Proteomes" id="UP000516360">
    <property type="component" value="Chromosome"/>
</dbReference>
<dbReference type="SUPFAM" id="SSF56024">
    <property type="entry name" value="Phospholipase D/nuclease"/>
    <property type="match status" value="2"/>
</dbReference>
<accession>A0A7G1H5E6</accession>
<dbReference type="PROSITE" id="PS50035">
    <property type="entry name" value="PLD"/>
    <property type="match status" value="2"/>
</dbReference>
<dbReference type="InterPro" id="IPR025202">
    <property type="entry name" value="PLD-like_dom"/>
</dbReference>
<dbReference type="PANTHER" id="PTHR21248">
    <property type="entry name" value="CARDIOLIPIN SYNTHASE"/>
    <property type="match status" value="1"/>
</dbReference>
<dbReference type="RefSeq" id="WP_203472104.1">
    <property type="nucleotide sequence ID" value="NZ_AP022873.1"/>
</dbReference>
<dbReference type="GO" id="GO:0030572">
    <property type="term" value="F:phosphatidyltransferase activity"/>
    <property type="evidence" value="ECO:0007669"/>
    <property type="project" value="UniProtKB-ARBA"/>
</dbReference>
<evidence type="ECO:0000259" key="1">
    <source>
        <dbReference type="PROSITE" id="PS50035"/>
    </source>
</evidence>
<dbReference type="SMART" id="SM00155">
    <property type="entry name" value="PLDc"/>
    <property type="match status" value="2"/>
</dbReference>